<evidence type="ECO:0000313" key="6">
    <source>
        <dbReference type="Proteomes" id="UP001243420"/>
    </source>
</evidence>
<dbReference type="Gene3D" id="3.30.450.80">
    <property type="entry name" value="Transcription factor LuxR-like, autoinducer-binding domain"/>
    <property type="match status" value="1"/>
</dbReference>
<feature type="domain" description="HTH luxR-type" evidence="4">
    <location>
        <begin position="167"/>
        <end position="232"/>
    </location>
</feature>
<dbReference type="PROSITE" id="PS50043">
    <property type="entry name" value="HTH_LUXR_2"/>
    <property type="match status" value="1"/>
</dbReference>
<keyword evidence="3" id="KW-0804">Transcription</keyword>
<evidence type="ECO:0000256" key="2">
    <source>
        <dbReference type="ARBA" id="ARBA00023125"/>
    </source>
</evidence>
<dbReference type="Gene3D" id="1.10.10.10">
    <property type="entry name" value="Winged helix-like DNA-binding domain superfamily/Winged helix DNA-binding domain"/>
    <property type="match status" value="1"/>
</dbReference>
<dbReference type="Proteomes" id="UP001243420">
    <property type="component" value="Chromosome"/>
</dbReference>
<keyword evidence="1" id="KW-0805">Transcription regulation</keyword>
<dbReference type="EMBL" id="CP122537">
    <property type="protein sequence ID" value="WGH80063.1"/>
    <property type="molecule type" value="Genomic_DNA"/>
</dbReference>
<proteinExistence type="predicted"/>
<dbReference type="InterPro" id="IPR036388">
    <property type="entry name" value="WH-like_DNA-bd_sf"/>
</dbReference>
<protein>
    <submittedName>
        <fullName evidence="5">LuxR family transcriptional regulator</fullName>
    </submittedName>
</protein>
<evidence type="ECO:0000256" key="3">
    <source>
        <dbReference type="ARBA" id="ARBA00023163"/>
    </source>
</evidence>
<dbReference type="PANTHER" id="PTHR44688:SF16">
    <property type="entry name" value="DNA-BINDING TRANSCRIPTIONAL ACTIVATOR DEVR_DOSR"/>
    <property type="match status" value="1"/>
</dbReference>
<dbReference type="PRINTS" id="PR00038">
    <property type="entry name" value="HTHLUXR"/>
</dbReference>
<name>A0ABY8LFJ4_9RHOB</name>
<organism evidence="5 6">
    <name type="scientific">Jannaschia ovalis</name>
    <dbReference type="NCBI Taxonomy" id="3038773"/>
    <lineage>
        <taxon>Bacteria</taxon>
        <taxon>Pseudomonadati</taxon>
        <taxon>Pseudomonadota</taxon>
        <taxon>Alphaproteobacteria</taxon>
        <taxon>Rhodobacterales</taxon>
        <taxon>Roseobacteraceae</taxon>
        <taxon>Jannaschia</taxon>
    </lineage>
</organism>
<accession>A0ABY8LFJ4</accession>
<dbReference type="InterPro" id="IPR016032">
    <property type="entry name" value="Sig_transdc_resp-reg_C-effctor"/>
</dbReference>
<sequence length="236" mass="26182">MARKLDDVLERMGDCDSLAQLEAAVVDLRDRYDVEHLVYHCVKAGGEQWAALTYSKRWVDIYVERDFQTIDPVVLSCFRRFTPVDWKRLNWSGRPARMLLAESIAHGLGNQGYSLPIRGPAGQFALFTVNNKAGDDSWARFTRAHMDDLLLAAHYVNERALAIEGAGGEGAPSLSPRERDALTMLAAGRSRAQAAERLKISEHTLRVYIESARHKLGALNTTHAVANALARGLIGL</sequence>
<dbReference type="InterPro" id="IPR000792">
    <property type="entry name" value="Tscrpt_reg_LuxR_C"/>
</dbReference>
<dbReference type="PANTHER" id="PTHR44688">
    <property type="entry name" value="DNA-BINDING TRANSCRIPTIONAL ACTIVATOR DEVR_DOSR"/>
    <property type="match status" value="1"/>
</dbReference>
<dbReference type="RefSeq" id="WP_279967105.1">
    <property type="nucleotide sequence ID" value="NZ_CP122537.1"/>
</dbReference>
<evidence type="ECO:0000259" key="4">
    <source>
        <dbReference type="PROSITE" id="PS50043"/>
    </source>
</evidence>
<gene>
    <name evidence="5" type="ORF">P8627_07315</name>
</gene>
<dbReference type="Pfam" id="PF00196">
    <property type="entry name" value="GerE"/>
    <property type="match status" value="1"/>
</dbReference>
<evidence type="ECO:0000256" key="1">
    <source>
        <dbReference type="ARBA" id="ARBA00023015"/>
    </source>
</evidence>
<keyword evidence="2" id="KW-0238">DNA-binding</keyword>
<dbReference type="InterPro" id="IPR005143">
    <property type="entry name" value="TF_LuxR_autoind-bd_dom"/>
</dbReference>
<evidence type="ECO:0000313" key="5">
    <source>
        <dbReference type="EMBL" id="WGH80063.1"/>
    </source>
</evidence>
<dbReference type="SUPFAM" id="SSF75516">
    <property type="entry name" value="Pheromone-binding domain of LuxR-like quorum-sensing transcription factors"/>
    <property type="match status" value="1"/>
</dbReference>
<keyword evidence="6" id="KW-1185">Reference proteome</keyword>
<dbReference type="InterPro" id="IPR036693">
    <property type="entry name" value="TF_LuxR_autoind-bd_dom_sf"/>
</dbReference>
<dbReference type="Pfam" id="PF03472">
    <property type="entry name" value="Autoind_bind"/>
    <property type="match status" value="1"/>
</dbReference>
<dbReference type="SUPFAM" id="SSF46894">
    <property type="entry name" value="C-terminal effector domain of the bipartite response regulators"/>
    <property type="match status" value="1"/>
</dbReference>
<reference evidence="5 6" key="1">
    <citation type="submission" date="2023-04" db="EMBL/GenBank/DDBJ databases">
        <title>Jannaschia ovalis sp. nov., a marine bacterium isolated from sea tidal flat.</title>
        <authorList>
            <person name="Kwon D.Y."/>
            <person name="Kim J.-J."/>
        </authorList>
    </citation>
    <scope>NUCLEOTIDE SEQUENCE [LARGE SCALE GENOMIC DNA]</scope>
    <source>
        <strain evidence="5 6">GRR-S6-38</strain>
    </source>
</reference>
<dbReference type="CDD" id="cd06170">
    <property type="entry name" value="LuxR_C_like"/>
    <property type="match status" value="1"/>
</dbReference>
<dbReference type="SMART" id="SM00421">
    <property type="entry name" value="HTH_LUXR"/>
    <property type="match status" value="1"/>
</dbReference>